<keyword evidence="7" id="KW-1185">Reference proteome</keyword>
<gene>
    <name evidence="6" type="ORF">E1301_Tti020080</name>
</gene>
<comment type="caution">
    <text evidence="6">The sequence shown here is derived from an EMBL/GenBank/DDBJ whole genome shotgun (WGS) entry which is preliminary data.</text>
</comment>
<evidence type="ECO:0000256" key="4">
    <source>
        <dbReference type="SAM" id="MobiDB-lite"/>
    </source>
</evidence>
<dbReference type="PROSITE" id="PS50237">
    <property type="entry name" value="HECT"/>
    <property type="match status" value="1"/>
</dbReference>
<accession>A0A5A9PRC1</accession>
<evidence type="ECO:0000313" key="6">
    <source>
        <dbReference type="EMBL" id="KAA0724142.1"/>
    </source>
</evidence>
<evidence type="ECO:0000256" key="1">
    <source>
        <dbReference type="ARBA" id="ARBA00022679"/>
    </source>
</evidence>
<dbReference type="Pfam" id="PF00632">
    <property type="entry name" value="HECT"/>
    <property type="match status" value="1"/>
</dbReference>
<dbReference type="GO" id="GO:0004842">
    <property type="term" value="F:ubiquitin-protein transferase activity"/>
    <property type="evidence" value="ECO:0007669"/>
    <property type="project" value="InterPro"/>
</dbReference>
<dbReference type="InterPro" id="IPR035983">
    <property type="entry name" value="Hect_E3_ubiquitin_ligase"/>
</dbReference>
<dbReference type="AlphaFoldDB" id="A0A5A9PRC1"/>
<sequence length="589" mass="65007">MSMRRRLEAINTRFNALLQNRLTHNNTDEHNNFSQDGTIESGTAAHTVGLRVVAAVVCIQPYASPGREVGFAGHSPVECTIGCKYTREEPKNSVRSGFGDEAGAVPYRPIRAVAVKVRARCCSPWGLPVSVPSREKVADGVEVSPSISASGVPPVGAQEPEPMSKGSWVAGKQTSRTTVKKIIVPLSMNERAFHQKIRETFPTMGEGEMEICRVDRRRRILPVQLSSVCPASIKACPEFGRSAEYVRLKDLFAFAGSDNMASEVFSVQLAWSSNTILSTVDGSLSDYEISSPSNLYVLWMSGVQIEGLTASSGASSDSQSNAPHNLGTIQVSVQSTEQNIASSASSAPVLPVEIGHSSTFHQVQLETSCSPSTPPSEVFSLDSEDDDILDMLNPPVYTANENNVFLCKTQEEMNGIRLNLGEWIADCGVPGIYSATLDDMRRIYRQVIKHYTYFRTADMINQFKDGMNCCGNFWKIAELNWKVFLPVFTNQQKSLTREDFRALYTVCWKKQSRVTFEEVLVFITGADSIPRLGFRGQPRIDFHTPENRRLPFASTCGMVLFLPRGIQEEEDLTDMLNTALKGYCGFGKI</sequence>
<dbReference type="InterPro" id="IPR000569">
    <property type="entry name" value="HECT_dom"/>
</dbReference>
<organism evidence="6 7">
    <name type="scientific">Triplophysa tibetana</name>
    <dbReference type="NCBI Taxonomy" id="1572043"/>
    <lineage>
        <taxon>Eukaryota</taxon>
        <taxon>Metazoa</taxon>
        <taxon>Chordata</taxon>
        <taxon>Craniata</taxon>
        <taxon>Vertebrata</taxon>
        <taxon>Euteleostomi</taxon>
        <taxon>Actinopterygii</taxon>
        <taxon>Neopterygii</taxon>
        <taxon>Teleostei</taxon>
        <taxon>Ostariophysi</taxon>
        <taxon>Cypriniformes</taxon>
        <taxon>Nemacheilidae</taxon>
        <taxon>Triplophysa</taxon>
    </lineage>
</organism>
<evidence type="ECO:0000259" key="5">
    <source>
        <dbReference type="PROSITE" id="PS50237"/>
    </source>
</evidence>
<dbReference type="Gene3D" id="3.30.2410.10">
    <property type="entry name" value="Hect, E3 ligase catalytic domain"/>
    <property type="match status" value="1"/>
</dbReference>
<evidence type="ECO:0000313" key="7">
    <source>
        <dbReference type="Proteomes" id="UP000324632"/>
    </source>
</evidence>
<dbReference type="SUPFAM" id="SSF56204">
    <property type="entry name" value="Hect, E3 ligase catalytic domain"/>
    <property type="match status" value="1"/>
</dbReference>
<keyword evidence="2 3" id="KW-0833">Ubl conjugation pathway</keyword>
<protein>
    <recommendedName>
        <fullName evidence="5">HECT domain-containing protein</fullName>
    </recommendedName>
</protein>
<keyword evidence="1" id="KW-0808">Transferase</keyword>
<evidence type="ECO:0000256" key="2">
    <source>
        <dbReference type="ARBA" id="ARBA00022786"/>
    </source>
</evidence>
<dbReference type="EMBL" id="SOYY01000002">
    <property type="protein sequence ID" value="KAA0724142.1"/>
    <property type="molecule type" value="Genomic_DNA"/>
</dbReference>
<feature type="region of interest" description="Disordered" evidence="4">
    <location>
        <begin position="148"/>
        <end position="171"/>
    </location>
</feature>
<proteinExistence type="predicted"/>
<reference evidence="6 7" key="1">
    <citation type="journal article" date="2019" name="Mol. Ecol. Resour.">
        <title>Chromosome-level genome assembly of Triplophysa tibetana, a fish adapted to the harsh high-altitude environment of the Tibetan Plateau.</title>
        <authorList>
            <person name="Yang X."/>
            <person name="Liu H."/>
            <person name="Ma Z."/>
            <person name="Zou Y."/>
            <person name="Zou M."/>
            <person name="Mao Y."/>
            <person name="Li X."/>
            <person name="Wang H."/>
            <person name="Chen T."/>
            <person name="Wang W."/>
            <person name="Yang R."/>
        </authorList>
    </citation>
    <scope>NUCLEOTIDE SEQUENCE [LARGE SCALE GENOMIC DNA]</scope>
    <source>
        <strain evidence="6">TTIB1903HZAU</strain>
        <tissue evidence="6">Muscle</tissue>
    </source>
</reference>
<evidence type="ECO:0000256" key="3">
    <source>
        <dbReference type="PROSITE-ProRule" id="PRU00104"/>
    </source>
</evidence>
<dbReference type="Proteomes" id="UP000324632">
    <property type="component" value="Chromosome 2"/>
</dbReference>
<name>A0A5A9PRC1_9TELE</name>
<feature type="active site" description="Glycyl thioester intermediate" evidence="3">
    <location>
        <position position="556"/>
    </location>
</feature>
<feature type="domain" description="HECT" evidence="5">
    <location>
        <begin position="519"/>
        <end position="589"/>
    </location>
</feature>